<evidence type="ECO:0000256" key="1">
    <source>
        <dbReference type="SAM" id="Phobius"/>
    </source>
</evidence>
<keyword evidence="1" id="KW-1133">Transmembrane helix</keyword>
<reference evidence="2 3" key="1">
    <citation type="journal article" date="2014" name="PLoS Genet.">
        <title>Phylogenetically driven sequencing of extremely halophilic archaea reveals strategies for static and dynamic osmo-response.</title>
        <authorList>
            <person name="Becker E.A."/>
            <person name="Seitzer P.M."/>
            <person name="Tritt A."/>
            <person name="Larsen D."/>
            <person name="Krusor M."/>
            <person name="Yao A.I."/>
            <person name="Wu D."/>
            <person name="Madern D."/>
            <person name="Eisen J.A."/>
            <person name="Darling A.E."/>
            <person name="Facciotti M.T."/>
        </authorList>
    </citation>
    <scope>NUCLEOTIDE SEQUENCE [LARGE SCALE GENOMIC DNA]</scope>
    <source>
        <strain evidence="2 3">JCM 10989</strain>
    </source>
</reference>
<feature type="transmembrane region" description="Helical" evidence="1">
    <location>
        <begin position="233"/>
        <end position="256"/>
    </location>
</feature>
<evidence type="ECO:0000313" key="2">
    <source>
        <dbReference type="EMBL" id="ELY88245.1"/>
    </source>
</evidence>
<proteinExistence type="predicted"/>
<evidence type="ECO:0000313" key="3">
    <source>
        <dbReference type="Proteomes" id="UP000011519"/>
    </source>
</evidence>
<dbReference type="AlphaFoldDB" id="L9ZP12"/>
<comment type="caution">
    <text evidence="2">The sequence shown here is derived from an EMBL/GenBank/DDBJ whole genome shotgun (WGS) entry which is preliminary data.</text>
</comment>
<sequence>MRSPPRVATAAVALSVLCLAVVALAAGAPPPSPICGVCGTDTLDGATEAGTLDIYVDESGDSQWVEQVPVTETAANTYQNDTRALETAVDDSQHRYRAVGTDAQPVTATIEDQAVHVEYTVPNVASQVGVGNGWVLEYFYAGDSPVRYELVADRVSIHLPDDYAVTNSPEAGSIEDGTLTWTSGGSGEDEDGAGGDFHSRTYVTYAQSGLTNTAASWTAAAVAFGPVVLEHTVLAGVVPVVVVGFAAVATSTVGAGRSRELAGRSRWVGTVGRTGCVALCRRLGVYHSRRTLTLLGLATVGLLAGASWLLGFLFEALLIGAFGLSVVLFFPFGHALTRGERRAWLYGVACLLAPLGAVAVLAPFPTSGTIFVLSLFVFLPIAGAAAVLGYVLSLVGREIALAGDTKQRETQRRQTSADGRP</sequence>
<protein>
    <submittedName>
        <fullName evidence="2">Uncharacterized protein</fullName>
    </submittedName>
</protein>
<dbReference type="PATRIC" id="fig|1227493.4.peg.3230"/>
<keyword evidence="1" id="KW-0812">Transmembrane</keyword>
<name>L9ZP12_9EURY</name>
<dbReference type="EMBL" id="AOIM01000039">
    <property type="protein sequence ID" value="ELY88245.1"/>
    <property type="molecule type" value="Genomic_DNA"/>
</dbReference>
<dbReference type="Proteomes" id="UP000011519">
    <property type="component" value="Unassembled WGS sequence"/>
</dbReference>
<feature type="transmembrane region" description="Helical" evidence="1">
    <location>
        <begin position="316"/>
        <end position="336"/>
    </location>
</feature>
<gene>
    <name evidence="2" type="ORF">C483_16071</name>
</gene>
<feature type="transmembrane region" description="Helical" evidence="1">
    <location>
        <begin position="291"/>
        <end position="310"/>
    </location>
</feature>
<accession>L9ZP12</accession>
<feature type="transmembrane region" description="Helical" evidence="1">
    <location>
        <begin position="370"/>
        <end position="392"/>
    </location>
</feature>
<keyword evidence="1" id="KW-0472">Membrane</keyword>
<dbReference type="OrthoDB" id="242474at2157"/>
<dbReference type="RefSeq" id="WP_006654358.1">
    <property type="nucleotide sequence ID" value="NZ_AOIM01000039.1"/>
</dbReference>
<keyword evidence="3" id="KW-1185">Reference proteome</keyword>
<organism evidence="2 3">
    <name type="scientific">Natrialba hulunbeirensis JCM 10989</name>
    <dbReference type="NCBI Taxonomy" id="1227493"/>
    <lineage>
        <taxon>Archaea</taxon>
        <taxon>Methanobacteriati</taxon>
        <taxon>Methanobacteriota</taxon>
        <taxon>Stenosarchaea group</taxon>
        <taxon>Halobacteria</taxon>
        <taxon>Halobacteriales</taxon>
        <taxon>Natrialbaceae</taxon>
        <taxon>Natrialba</taxon>
    </lineage>
</organism>
<feature type="transmembrane region" description="Helical" evidence="1">
    <location>
        <begin position="343"/>
        <end position="364"/>
    </location>
</feature>